<evidence type="ECO:0000313" key="2">
    <source>
        <dbReference type="Proteomes" id="UP001629214"/>
    </source>
</evidence>
<gene>
    <name evidence="1" type="ORF">PQR63_01905</name>
</gene>
<accession>A0ABW8Z2N5</accession>
<dbReference type="Proteomes" id="UP001629214">
    <property type="component" value="Unassembled WGS sequence"/>
</dbReference>
<dbReference type="EMBL" id="JAQQFR010000001">
    <property type="protein sequence ID" value="MFL9877120.1"/>
    <property type="molecule type" value="Genomic_DNA"/>
</dbReference>
<proteinExistence type="predicted"/>
<name>A0ABW8Z2N5_9BURK</name>
<sequence>MTTLTANYSAKNTGTAAGKIGTALRNIFVRFVQAHESQAALLTADQHIVDGAAQMNRLANKFESTQPNLAAELRFIASRG</sequence>
<comment type="caution">
    <text evidence="1">The sequence shown here is derived from an EMBL/GenBank/DDBJ whole genome shotgun (WGS) entry which is preliminary data.</text>
</comment>
<evidence type="ECO:0000313" key="1">
    <source>
        <dbReference type="EMBL" id="MFL9877120.1"/>
    </source>
</evidence>
<reference evidence="1 2" key="1">
    <citation type="journal article" date="2024" name="Chem. Sci.">
        <title>Discovery of megapolipeptins by genome mining of a Burkholderiales bacteria collection.</title>
        <authorList>
            <person name="Paulo B.S."/>
            <person name="Recchia M.J.J."/>
            <person name="Lee S."/>
            <person name="Fergusson C.H."/>
            <person name="Romanowski S.B."/>
            <person name="Hernandez A."/>
            <person name="Krull N."/>
            <person name="Liu D.Y."/>
            <person name="Cavanagh H."/>
            <person name="Bos A."/>
            <person name="Gray C.A."/>
            <person name="Murphy B.T."/>
            <person name="Linington R.G."/>
            <person name="Eustaquio A.S."/>
        </authorList>
    </citation>
    <scope>NUCLEOTIDE SEQUENCE [LARGE SCALE GENOMIC DNA]</scope>
    <source>
        <strain evidence="1 2">RL21-008-BIB-B</strain>
    </source>
</reference>
<protein>
    <submittedName>
        <fullName evidence="1">Uncharacterized protein</fullName>
    </submittedName>
</protein>
<dbReference type="RefSeq" id="WP_198361751.1">
    <property type="nucleotide sequence ID" value="NZ_JAQQFR010000001.1"/>
</dbReference>
<keyword evidence="2" id="KW-1185">Reference proteome</keyword>
<organism evidence="1 2">
    <name type="scientific">Herbaspirillum rhizosphaerae</name>
    <dbReference type="NCBI Taxonomy" id="346179"/>
    <lineage>
        <taxon>Bacteria</taxon>
        <taxon>Pseudomonadati</taxon>
        <taxon>Pseudomonadota</taxon>
        <taxon>Betaproteobacteria</taxon>
        <taxon>Burkholderiales</taxon>
        <taxon>Oxalobacteraceae</taxon>
        <taxon>Herbaspirillum</taxon>
    </lineage>
</organism>